<dbReference type="AlphaFoldDB" id="A0A438DMJ4"/>
<protein>
    <submittedName>
        <fullName evidence="2">Auxin-induced protein X15</fullName>
    </submittedName>
</protein>
<name>A0A438DMJ4_VITVI</name>
<comment type="similarity">
    <text evidence="1">Belongs to the ARG7 family.</text>
</comment>
<accession>A0A438DMJ4</accession>
<dbReference type="EMBL" id="QGNW01001567">
    <property type="protein sequence ID" value="RVW36677.1"/>
    <property type="molecule type" value="Genomic_DNA"/>
</dbReference>
<dbReference type="PANTHER" id="PTHR31929">
    <property type="entry name" value="SAUR-LIKE AUXIN-RESPONSIVE PROTEIN FAMILY-RELATED"/>
    <property type="match status" value="1"/>
</dbReference>
<reference evidence="2 3" key="1">
    <citation type="journal article" date="2018" name="PLoS Genet.">
        <title>Population sequencing reveals clonal diversity and ancestral inbreeding in the grapevine cultivar Chardonnay.</title>
        <authorList>
            <person name="Roach M.J."/>
            <person name="Johnson D.L."/>
            <person name="Bohlmann J."/>
            <person name="van Vuuren H.J."/>
            <person name="Jones S.J."/>
            <person name="Pretorius I.S."/>
            <person name="Schmidt S.A."/>
            <person name="Borneman A.R."/>
        </authorList>
    </citation>
    <scope>NUCLEOTIDE SEQUENCE [LARGE SCALE GENOMIC DNA]</scope>
    <source>
        <strain evidence="3">cv. Chardonnay</strain>
        <tissue evidence="2">Leaf</tissue>
    </source>
</reference>
<sequence>MAIRFQRIIPAKQILRRILPSPEPTNVPKGHVPVYVGETQKKRFVIPISYLKHPSFQNLLSQAEEEFGFDHPLGISEYQFPYLYFSESIEVMGFRLPGIVNAKQILQRAHVGAESKNVPKGYFAVYVGEIQKKRFVVPISYLKNPAFQTLLSQAEEEFGFDHPMGGLTIPCTEEAFINLSCYLNSP</sequence>
<evidence type="ECO:0000313" key="2">
    <source>
        <dbReference type="EMBL" id="RVW36677.1"/>
    </source>
</evidence>
<dbReference type="Pfam" id="PF02519">
    <property type="entry name" value="Auxin_inducible"/>
    <property type="match status" value="2"/>
</dbReference>
<dbReference type="GO" id="GO:0009733">
    <property type="term" value="P:response to auxin"/>
    <property type="evidence" value="ECO:0007669"/>
    <property type="project" value="InterPro"/>
</dbReference>
<evidence type="ECO:0000256" key="1">
    <source>
        <dbReference type="ARBA" id="ARBA00006974"/>
    </source>
</evidence>
<dbReference type="InterPro" id="IPR003676">
    <property type="entry name" value="SAUR_fam"/>
</dbReference>
<gene>
    <name evidence="2" type="primary">AXX15_2</name>
    <name evidence="2" type="ORF">CK203_104672</name>
</gene>
<evidence type="ECO:0000313" key="3">
    <source>
        <dbReference type="Proteomes" id="UP000288805"/>
    </source>
</evidence>
<dbReference type="Proteomes" id="UP000288805">
    <property type="component" value="Unassembled WGS sequence"/>
</dbReference>
<organism evidence="2 3">
    <name type="scientific">Vitis vinifera</name>
    <name type="common">Grape</name>
    <dbReference type="NCBI Taxonomy" id="29760"/>
    <lineage>
        <taxon>Eukaryota</taxon>
        <taxon>Viridiplantae</taxon>
        <taxon>Streptophyta</taxon>
        <taxon>Embryophyta</taxon>
        <taxon>Tracheophyta</taxon>
        <taxon>Spermatophyta</taxon>
        <taxon>Magnoliopsida</taxon>
        <taxon>eudicotyledons</taxon>
        <taxon>Gunneridae</taxon>
        <taxon>Pentapetalae</taxon>
        <taxon>rosids</taxon>
        <taxon>Vitales</taxon>
        <taxon>Vitaceae</taxon>
        <taxon>Viteae</taxon>
        <taxon>Vitis</taxon>
    </lineage>
</organism>
<comment type="caution">
    <text evidence="2">The sequence shown here is derived from an EMBL/GenBank/DDBJ whole genome shotgun (WGS) entry which is preliminary data.</text>
</comment>
<proteinExistence type="inferred from homology"/>